<keyword evidence="2" id="KW-1185">Reference proteome</keyword>
<proteinExistence type="predicted"/>
<accession>A0A6H5FU14</accession>
<reference evidence="1 2" key="1">
    <citation type="submission" date="2020-02" db="EMBL/GenBank/DDBJ databases">
        <authorList>
            <person name="Ferguson B K."/>
        </authorList>
    </citation>
    <scope>NUCLEOTIDE SEQUENCE [LARGE SCALE GENOMIC DNA]</scope>
</reference>
<evidence type="ECO:0000313" key="1">
    <source>
        <dbReference type="EMBL" id="CAA9993043.1"/>
    </source>
</evidence>
<evidence type="ECO:0000313" key="2">
    <source>
        <dbReference type="Proteomes" id="UP000479000"/>
    </source>
</evidence>
<dbReference type="EMBL" id="CADCXU010000009">
    <property type="protein sequence ID" value="CAA9993043.1"/>
    <property type="molecule type" value="Genomic_DNA"/>
</dbReference>
<feature type="non-terminal residue" evidence="1">
    <location>
        <position position="66"/>
    </location>
</feature>
<organism evidence="1 2">
    <name type="scientific">Nesidiocoris tenuis</name>
    <dbReference type="NCBI Taxonomy" id="355587"/>
    <lineage>
        <taxon>Eukaryota</taxon>
        <taxon>Metazoa</taxon>
        <taxon>Ecdysozoa</taxon>
        <taxon>Arthropoda</taxon>
        <taxon>Hexapoda</taxon>
        <taxon>Insecta</taxon>
        <taxon>Pterygota</taxon>
        <taxon>Neoptera</taxon>
        <taxon>Paraneoptera</taxon>
        <taxon>Hemiptera</taxon>
        <taxon>Heteroptera</taxon>
        <taxon>Panheteroptera</taxon>
        <taxon>Cimicomorpha</taxon>
        <taxon>Miridae</taxon>
        <taxon>Dicyphina</taxon>
        <taxon>Nesidiocoris</taxon>
    </lineage>
</organism>
<protein>
    <submittedName>
        <fullName evidence="1">Uncharacterized protein</fullName>
    </submittedName>
</protein>
<dbReference type="Proteomes" id="UP000479000">
    <property type="component" value="Unassembled WGS sequence"/>
</dbReference>
<sequence length="66" mass="7586">MSGYRTPPLFDTLFSIFTYQEKNPQKTISFAEFLKSNPNFNSSSNEREKLKNDYIAGKLTKVFPGT</sequence>
<name>A0A6H5FU14_9HEMI</name>
<dbReference type="AlphaFoldDB" id="A0A6H5FU14"/>
<gene>
    <name evidence="1" type="ORF">NTEN_LOCUS30</name>
</gene>